<proteinExistence type="predicted"/>
<keyword evidence="1" id="KW-0812">Transmembrane</keyword>
<protein>
    <submittedName>
        <fullName evidence="2">Uncharacterized protein</fullName>
    </submittedName>
</protein>
<feature type="transmembrane region" description="Helical" evidence="1">
    <location>
        <begin position="57"/>
        <end position="75"/>
    </location>
</feature>
<reference evidence="2" key="1">
    <citation type="submission" date="2020-02" db="EMBL/GenBank/DDBJ databases">
        <authorList>
            <person name="Meier V. D."/>
        </authorList>
    </citation>
    <scope>NUCLEOTIDE SEQUENCE</scope>
    <source>
        <strain evidence="2">AVDCRST_MAG84</strain>
    </source>
</reference>
<keyword evidence="1" id="KW-1133">Transmembrane helix</keyword>
<name>A0A6J4M483_9CYAN</name>
<evidence type="ECO:0000256" key="1">
    <source>
        <dbReference type="SAM" id="Phobius"/>
    </source>
</evidence>
<sequence>MLHFRIFDVLLPYAQMPYVKKIDGVKIMIASCLIPLTLCLIAWWVTAGTDHRTLDGIPAPIAAIIGVCSLIWFVAVCPWPVELALVLAVLVFGKAYLQKILNVG</sequence>
<accession>A0A6J4M483</accession>
<keyword evidence="1" id="KW-0472">Membrane</keyword>
<organism evidence="2">
    <name type="scientific">uncultured Microcoleus sp</name>
    <dbReference type="NCBI Taxonomy" id="259945"/>
    <lineage>
        <taxon>Bacteria</taxon>
        <taxon>Bacillati</taxon>
        <taxon>Cyanobacteriota</taxon>
        <taxon>Cyanophyceae</taxon>
        <taxon>Oscillatoriophycideae</taxon>
        <taxon>Oscillatoriales</taxon>
        <taxon>Microcoleaceae</taxon>
        <taxon>Microcoleus</taxon>
        <taxon>environmental samples</taxon>
    </lineage>
</organism>
<dbReference type="EMBL" id="CADCTZ010000465">
    <property type="protein sequence ID" value="CAA9345685.1"/>
    <property type="molecule type" value="Genomic_DNA"/>
</dbReference>
<gene>
    <name evidence="2" type="ORF">AVDCRST_MAG84-2601</name>
</gene>
<evidence type="ECO:0000313" key="2">
    <source>
        <dbReference type="EMBL" id="CAA9345685.1"/>
    </source>
</evidence>
<feature type="transmembrane region" description="Helical" evidence="1">
    <location>
        <begin position="27"/>
        <end position="45"/>
    </location>
</feature>
<dbReference type="AlphaFoldDB" id="A0A6J4M483"/>